<comment type="subunit">
    <text evidence="8">The ABC transporter complex is composed of one ATP-binding protein (MglA), two transmembrane proteins (MglC) and a solute-binding protein (MglB).</text>
</comment>
<dbReference type="Pfam" id="PF13407">
    <property type="entry name" value="Peripla_BP_4"/>
    <property type="match status" value="1"/>
</dbReference>
<evidence type="ECO:0000256" key="6">
    <source>
        <dbReference type="ARBA" id="ARBA00022764"/>
    </source>
</evidence>
<proteinExistence type="predicted"/>
<protein>
    <recommendedName>
        <fullName evidence="9">D-galactose/methyl-galactoside binding periplasmic protein MglB</fullName>
    </recommendedName>
</protein>
<evidence type="ECO:0000256" key="9">
    <source>
        <dbReference type="ARBA" id="ARBA00034344"/>
    </source>
</evidence>
<dbReference type="AlphaFoldDB" id="A0A1V4ST81"/>
<keyword evidence="5" id="KW-0732">Signal</keyword>
<evidence type="ECO:0000256" key="8">
    <source>
        <dbReference type="ARBA" id="ARBA00034323"/>
    </source>
</evidence>
<dbReference type="GO" id="GO:0030246">
    <property type="term" value="F:carbohydrate binding"/>
    <property type="evidence" value="ECO:0007669"/>
    <property type="project" value="InterPro"/>
</dbReference>
<gene>
    <name evidence="11" type="primary">mglB_2</name>
    <name evidence="11" type="ORF">CLTHE_23390</name>
</gene>
<accession>A0A1V4ST81</accession>
<keyword evidence="4" id="KW-0479">Metal-binding</keyword>
<evidence type="ECO:0000256" key="1">
    <source>
        <dbReference type="ARBA" id="ARBA00004196"/>
    </source>
</evidence>
<dbReference type="PANTHER" id="PTHR30036:SF2">
    <property type="entry name" value="D-GALACTOSE_METHYL-GALACTOSIDE BINDING PERIPLASMIC PROTEIN MGLB"/>
    <property type="match status" value="1"/>
</dbReference>
<dbReference type="InterPro" id="IPR028082">
    <property type="entry name" value="Peripla_BP_I"/>
</dbReference>
<evidence type="ECO:0000313" key="12">
    <source>
        <dbReference type="Proteomes" id="UP000191448"/>
    </source>
</evidence>
<organism evidence="11 12">
    <name type="scientific">Clostridium thermobutyricum DSM 4928</name>
    <dbReference type="NCBI Taxonomy" id="1121339"/>
    <lineage>
        <taxon>Bacteria</taxon>
        <taxon>Bacillati</taxon>
        <taxon>Bacillota</taxon>
        <taxon>Clostridia</taxon>
        <taxon>Eubacteriales</taxon>
        <taxon>Clostridiaceae</taxon>
        <taxon>Clostridium</taxon>
    </lineage>
</organism>
<evidence type="ECO:0000256" key="7">
    <source>
        <dbReference type="ARBA" id="ARBA00022837"/>
    </source>
</evidence>
<dbReference type="PANTHER" id="PTHR30036">
    <property type="entry name" value="D-XYLOSE-BINDING PERIPLASMIC PROTEIN"/>
    <property type="match status" value="1"/>
</dbReference>
<feature type="domain" description="Periplasmic binding protein" evidence="10">
    <location>
        <begin position="35"/>
        <end position="317"/>
    </location>
</feature>
<keyword evidence="2" id="KW-0813">Transport</keyword>
<dbReference type="EMBL" id="LTAY01000059">
    <property type="protein sequence ID" value="OPX47100.1"/>
    <property type="molecule type" value="Genomic_DNA"/>
</dbReference>
<keyword evidence="7" id="KW-0106">Calcium</keyword>
<evidence type="ECO:0000256" key="5">
    <source>
        <dbReference type="ARBA" id="ARBA00022729"/>
    </source>
</evidence>
<comment type="subcellular location">
    <subcellularLocation>
        <location evidence="1">Cell envelope</location>
    </subcellularLocation>
</comment>
<dbReference type="PROSITE" id="PS51257">
    <property type="entry name" value="PROKAR_LIPOPROTEIN"/>
    <property type="match status" value="1"/>
</dbReference>
<dbReference type="RefSeq" id="WP_080023582.1">
    <property type="nucleotide sequence ID" value="NZ_LTAY01000059.1"/>
</dbReference>
<dbReference type="InterPro" id="IPR044085">
    <property type="entry name" value="MglB-like_PBP1"/>
</dbReference>
<evidence type="ECO:0000256" key="2">
    <source>
        <dbReference type="ARBA" id="ARBA00022448"/>
    </source>
</evidence>
<dbReference type="InterPro" id="IPR050555">
    <property type="entry name" value="Bact_Solute-Bind_Prot2"/>
</dbReference>
<reference evidence="11 12" key="1">
    <citation type="submission" date="2016-02" db="EMBL/GenBank/DDBJ databases">
        <title>Genome sequence of Clostridium thermobutyricum DSM 4928.</title>
        <authorList>
            <person name="Poehlein A."/>
            <person name="Daniel R."/>
        </authorList>
    </citation>
    <scope>NUCLEOTIDE SEQUENCE [LARGE SCALE GENOMIC DNA]</scope>
    <source>
        <strain evidence="11 12">DSM 4928</strain>
    </source>
</reference>
<evidence type="ECO:0000256" key="3">
    <source>
        <dbReference type="ARBA" id="ARBA00022597"/>
    </source>
</evidence>
<evidence type="ECO:0000256" key="4">
    <source>
        <dbReference type="ARBA" id="ARBA00022723"/>
    </source>
</evidence>
<dbReference type="CDD" id="cd01539">
    <property type="entry name" value="PBP1_GGBP"/>
    <property type="match status" value="1"/>
</dbReference>
<evidence type="ECO:0000313" key="11">
    <source>
        <dbReference type="EMBL" id="OPX47100.1"/>
    </source>
</evidence>
<dbReference type="OrthoDB" id="9769193at2"/>
<keyword evidence="3" id="KW-0762">Sugar transport</keyword>
<dbReference type="GO" id="GO:0030288">
    <property type="term" value="C:outer membrane-bounded periplasmic space"/>
    <property type="evidence" value="ECO:0007669"/>
    <property type="project" value="TreeGrafter"/>
</dbReference>
<name>A0A1V4ST81_9CLOT</name>
<dbReference type="SUPFAM" id="SSF53822">
    <property type="entry name" value="Periplasmic binding protein-like I"/>
    <property type="match status" value="1"/>
</dbReference>
<dbReference type="GO" id="GO:0046872">
    <property type="term" value="F:metal ion binding"/>
    <property type="evidence" value="ECO:0007669"/>
    <property type="project" value="UniProtKB-KW"/>
</dbReference>
<evidence type="ECO:0000259" key="10">
    <source>
        <dbReference type="Pfam" id="PF13407"/>
    </source>
</evidence>
<dbReference type="InterPro" id="IPR025997">
    <property type="entry name" value="SBP_2_dom"/>
</dbReference>
<dbReference type="Gene3D" id="3.40.50.2300">
    <property type="match status" value="2"/>
</dbReference>
<keyword evidence="6" id="KW-0574">Periplasm</keyword>
<dbReference type="Proteomes" id="UP000191448">
    <property type="component" value="Unassembled WGS sequence"/>
</dbReference>
<sequence>MKRSKGKMLINLILINMVILIGCSSVKGEEKEIRIGVTLYNQEDIFVSSISKAIKEKAKEIEEEDGIRIVVDLLDAKVNMFEQNNQVENLIKQKYDVICVNIVDRTVSATIIDKCKKANIPLIFFNREIVEDDMKRWDKVYYVGTQAKEAGQMQGEIVIDKYKNNKSSVDKNNDGKIQYAILEGEQGHQDTTLRTEYCIKTLYNEGIELEKLDSETGDWRQTNAQIIMKDWLDKYEEKIEVIFSNNDEMAIGASEEIERFNKKNKRNYKPVIIGVDGTEEGLKAIKDGNLTGTVISDAKEQGINILEIAYELSIGEEVNIDKNILRIPHRKVVND</sequence>
<comment type="caution">
    <text evidence="11">The sequence shown here is derived from an EMBL/GenBank/DDBJ whole genome shotgun (WGS) entry which is preliminary data.</text>
</comment>